<dbReference type="SUPFAM" id="SSF75217">
    <property type="entry name" value="alpha/beta knot"/>
    <property type="match status" value="1"/>
</dbReference>
<evidence type="ECO:0000313" key="9">
    <source>
        <dbReference type="EMBL" id="HIZ90148.1"/>
    </source>
</evidence>
<sequence>MFRIVLLEPEIPQNTGNIARLCASTGIDLILVGRLGFSIDDKHLKRAAMDYWEHVNVTHIKTLDEYFEQNNKFYAVSTKGHKLYTEIPVKISEKIDIVFGSEGAGFPKFVYEKYADKLYRIPMRSDFRSLNLSSSAAIVAYHLLHKLNFPDLF</sequence>
<evidence type="ECO:0000256" key="7">
    <source>
        <dbReference type="PIRSR" id="PIRSR029256-1"/>
    </source>
</evidence>
<evidence type="ECO:0000259" key="8">
    <source>
        <dbReference type="Pfam" id="PF00588"/>
    </source>
</evidence>
<evidence type="ECO:0000256" key="4">
    <source>
        <dbReference type="ARBA" id="ARBA00022691"/>
    </source>
</evidence>
<dbReference type="InterPro" id="IPR029026">
    <property type="entry name" value="tRNA_m1G_MTases_N"/>
</dbReference>
<dbReference type="Gene3D" id="3.40.1280.10">
    <property type="match status" value="1"/>
</dbReference>
<dbReference type="InterPro" id="IPR001537">
    <property type="entry name" value="SpoU_MeTrfase"/>
</dbReference>
<evidence type="ECO:0000256" key="6">
    <source>
        <dbReference type="HAMAP-Rule" id="MF_01885"/>
    </source>
</evidence>
<dbReference type="InterPro" id="IPR016914">
    <property type="entry name" value="TrmL"/>
</dbReference>
<dbReference type="GO" id="GO:0002130">
    <property type="term" value="P:wobble position ribose methylation"/>
    <property type="evidence" value="ECO:0007669"/>
    <property type="project" value="TreeGrafter"/>
</dbReference>
<keyword evidence="3 6" id="KW-0808">Transferase</keyword>
<dbReference type="GO" id="GO:0008757">
    <property type="term" value="F:S-adenosylmethionine-dependent methyltransferase activity"/>
    <property type="evidence" value="ECO:0007669"/>
    <property type="project" value="UniProtKB-UniRule"/>
</dbReference>
<comment type="catalytic activity">
    <reaction evidence="6">
        <text>cytidine(34) in tRNA + S-adenosyl-L-methionine = 2'-O-methylcytidine(34) in tRNA + S-adenosyl-L-homocysteine + H(+)</text>
        <dbReference type="Rhea" id="RHEA:43084"/>
        <dbReference type="Rhea" id="RHEA-COMP:10331"/>
        <dbReference type="Rhea" id="RHEA-COMP:10332"/>
        <dbReference type="ChEBI" id="CHEBI:15378"/>
        <dbReference type="ChEBI" id="CHEBI:57856"/>
        <dbReference type="ChEBI" id="CHEBI:59789"/>
        <dbReference type="ChEBI" id="CHEBI:74495"/>
        <dbReference type="ChEBI" id="CHEBI:82748"/>
        <dbReference type="EC" id="2.1.1.207"/>
    </reaction>
</comment>
<dbReference type="PANTHER" id="PTHR42971:SF1">
    <property type="entry name" value="TRNA (CYTIDINE(34)-2'-O)-METHYLTRANSFERASE"/>
    <property type="match status" value="1"/>
</dbReference>
<comment type="catalytic activity">
    <reaction evidence="6">
        <text>5-carboxymethylaminomethyluridine(34) in tRNA(Leu) + S-adenosyl-L-methionine = 5-carboxymethylaminomethyl-2'-O-methyluridine(34) in tRNA(Leu) + S-adenosyl-L-homocysteine + H(+)</text>
        <dbReference type="Rhea" id="RHEA:43088"/>
        <dbReference type="Rhea" id="RHEA-COMP:10333"/>
        <dbReference type="Rhea" id="RHEA-COMP:10334"/>
        <dbReference type="ChEBI" id="CHEBI:15378"/>
        <dbReference type="ChEBI" id="CHEBI:57856"/>
        <dbReference type="ChEBI" id="CHEBI:59789"/>
        <dbReference type="ChEBI" id="CHEBI:74508"/>
        <dbReference type="ChEBI" id="CHEBI:74511"/>
        <dbReference type="EC" id="2.1.1.207"/>
    </reaction>
</comment>
<comment type="caution">
    <text evidence="9">The sequence shown here is derived from an EMBL/GenBank/DDBJ whole genome shotgun (WGS) entry which is preliminary data.</text>
</comment>
<keyword evidence="2 6" id="KW-0489">Methyltransferase</keyword>
<gene>
    <name evidence="9" type="ORF">H9804_09375</name>
</gene>
<dbReference type="Pfam" id="PF00588">
    <property type="entry name" value="SpoU_methylase"/>
    <property type="match status" value="1"/>
</dbReference>
<reference evidence="9" key="1">
    <citation type="journal article" date="2021" name="PeerJ">
        <title>Extensive microbial diversity within the chicken gut microbiome revealed by metagenomics and culture.</title>
        <authorList>
            <person name="Gilroy R."/>
            <person name="Ravi A."/>
            <person name="Getino M."/>
            <person name="Pursley I."/>
            <person name="Horton D.L."/>
            <person name="Alikhan N.F."/>
            <person name="Baker D."/>
            <person name="Gharbi K."/>
            <person name="Hall N."/>
            <person name="Watson M."/>
            <person name="Adriaenssens E.M."/>
            <person name="Foster-Nyarko E."/>
            <person name="Jarju S."/>
            <person name="Secka A."/>
            <person name="Antonio M."/>
            <person name="Oren A."/>
            <person name="Chaudhuri R.R."/>
            <person name="La Ragione R."/>
            <person name="Hildebrand F."/>
            <person name="Pallen M.J."/>
        </authorList>
    </citation>
    <scope>NUCLEOTIDE SEQUENCE</scope>
    <source>
        <strain evidence="9">ChiW4-1371</strain>
    </source>
</reference>
<keyword evidence="1 6" id="KW-0963">Cytoplasm</keyword>
<proteinExistence type="inferred from homology"/>
<evidence type="ECO:0000313" key="10">
    <source>
        <dbReference type="Proteomes" id="UP000824176"/>
    </source>
</evidence>
<dbReference type="CDD" id="cd18094">
    <property type="entry name" value="SpoU-like_TrmL"/>
    <property type="match status" value="1"/>
</dbReference>
<protein>
    <recommendedName>
        <fullName evidence="6">Putative tRNA (cytidine(34)-2'-O)-methyltransferase</fullName>
        <ecNumber evidence="6">2.1.1.207</ecNumber>
    </recommendedName>
    <alternativeName>
        <fullName evidence="6">tRNA (cytidine/uridine-2'-O-)-methyltransferase</fullName>
    </alternativeName>
</protein>
<dbReference type="GO" id="GO:0008175">
    <property type="term" value="F:tRNA methyltransferase activity"/>
    <property type="evidence" value="ECO:0007669"/>
    <property type="project" value="UniProtKB-UniRule"/>
</dbReference>
<evidence type="ECO:0000256" key="3">
    <source>
        <dbReference type="ARBA" id="ARBA00022679"/>
    </source>
</evidence>
<name>A0A9D2GUB1_9BACT</name>
<dbReference type="EMBL" id="DXAQ01000140">
    <property type="protein sequence ID" value="HIZ90148.1"/>
    <property type="molecule type" value="Genomic_DNA"/>
</dbReference>
<dbReference type="GO" id="GO:0003723">
    <property type="term" value="F:RNA binding"/>
    <property type="evidence" value="ECO:0007669"/>
    <property type="project" value="InterPro"/>
</dbReference>
<dbReference type="EC" id="2.1.1.207" evidence="6"/>
<dbReference type="Proteomes" id="UP000824176">
    <property type="component" value="Unassembled WGS sequence"/>
</dbReference>
<evidence type="ECO:0000256" key="2">
    <source>
        <dbReference type="ARBA" id="ARBA00022603"/>
    </source>
</evidence>
<keyword evidence="4 6" id="KW-0949">S-adenosyl-L-methionine</keyword>
<feature type="binding site" evidence="6 7">
    <location>
        <position position="121"/>
    </location>
    <ligand>
        <name>S-adenosyl-L-methionine</name>
        <dbReference type="ChEBI" id="CHEBI:59789"/>
    </ligand>
</feature>
<feature type="binding site" evidence="6 7">
    <location>
        <position position="76"/>
    </location>
    <ligand>
        <name>S-adenosyl-L-methionine</name>
        <dbReference type="ChEBI" id="CHEBI:59789"/>
    </ligand>
</feature>
<comment type="function">
    <text evidence="6">Could methylate the ribose at the nucleotide 34 wobble position in tRNA.</text>
</comment>
<dbReference type="PIRSF" id="PIRSF029256">
    <property type="entry name" value="SpoU_TrmH_prd"/>
    <property type="match status" value="1"/>
</dbReference>
<reference evidence="9" key="2">
    <citation type="submission" date="2021-04" db="EMBL/GenBank/DDBJ databases">
        <authorList>
            <person name="Gilroy R."/>
        </authorList>
    </citation>
    <scope>NUCLEOTIDE SEQUENCE</scope>
    <source>
        <strain evidence="9">ChiW4-1371</strain>
    </source>
</reference>
<dbReference type="HAMAP" id="MF_01885">
    <property type="entry name" value="tRNA_methyltr_TrmL"/>
    <property type="match status" value="1"/>
</dbReference>
<evidence type="ECO:0000256" key="1">
    <source>
        <dbReference type="ARBA" id="ARBA00022490"/>
    </source>
</evidence>
<comment type="similarity">
    <text evidence="6">Belongs to the class IV-like SAM-binding methyltransferase superfamily. RNA methyltransferase TrmH family. TrmL subfamily.</text>
</comment>
<organism evidence="9 10">
    <name type="scientific">Candidatus Mucispirillum faecigallinarum</name>
    <dbReference type="NCBI Taxonomy" id="2838699"/>
    <lineage>
        <taxon>Bacteria</taxon>
        <taxon>Pseudomonadati</taxon>
        <taxon>Deferribacterota</taxon>
        <taxon>Deferribacteres</taxon>
        <taxon>Deferribacterales</taxon>
        <taxon>Mucispirillaceae</taxon>
        <taxon>Mucispirillum</taxon>
    </lineage>
</organism>
<evidence type="ECO:0000256" key="5">
    <source>
        <dbReference type="ARBA" id="ARBA00022694"/>
    </source>
</evidence>
<feature type="binding site" evidence="6 7">
    <location>
        <position position="100"/>
    </location>
    <ligand>
        <name>S-adenosyl-L-methionine</name>
        <dbReference type="ChEBI" id="CHEBI:59789"/>
    </ligand>
</feature>
<dbReference type="PANTHER" id="PTHR42971">
    <property type="entry name" value="TRNA (CYTIDINE(34)-2'-O)-METHYLTRANSFERASE"/>
    <property type="match status" value="1"/>
</dbReference>
<dbReference type="InterPro" id="IPR029028">
    <property type="entry name" value="Alpha/beta_knot_MTases"/>
</dbReference>
<accession>A0A9D2GUB1</accession>
<feature type="binding site" evidence="6 7">
    <location>
        <position position="129"/>
    </location>
    <ligand>
        <name>S-adenosyl-L-methionine</name>
        <dbReference type="ChEBI" id="CHEBI:59789"/>
    </ligand>
</feature>
<comment type="subcellular location">
    <subcellularLocation>
        <location evidence="6">Cytoplasm</location>
    </subcellularLocation>
</comment>
<keyword evidence="5 6" id="KW-0819">tRNA processing</keyword>
<dbReference type="GO" id="GO:0005737">
    <property type="term" value="C:cytoplasm"/>
    <property type="evidence" value="ECO:0007669"/>
    <property type="project" value="UniProtKB-SubCell"/>
</dbReference>
<dbReference type="AlphaFoldDB" id="A0A9D2GUB1"/>
<feature type="domain" description="tRNA/rRNA methyltransferase SpoU type" evidence="8">
    <location>
        <begin position="2"/>
        <end position="141"/>
    </location>
</feature>